<dbReference type="PROSITE" id="PS50887">
    <property type="entry name" value="GGDEF"/>
    <property type="match status" value="1"/>
</dbReference>
<dbReference type="RefSeq" id="WP_283765677.1">
    <property type="nucleotide sequence ID" value="NZ_JAQOSO010000017.1"/>
</dbReference>
<evidence type="ECO:0000313" key="7">
    <source>
        <dbReference type="EMBL" id="MDJ1173307.1"/>
    </source>
</evidence>
<dbReference type="Gene3D" id="3.20.20.450">
    <property type="entry name" value="EAL domain"/>
    <property type="match status" value="1"/>
</dbReference>
<keyword evidence="2" id="KW-0472">Membrane</keyword>
<dbReference type="PANTHER" id="PTHR44757">
    <property type="entry name" value="DIGUANYLATE CYCLASE DGCP"/>
    <property type="match status" value="1"/>
</dbReference>
<feature type="transmembrane region" description="Helical" evidence="2">
    <location>
        <begin position="78"/>
        <end position="97"/>
    </location>
</feature>
<dbReference type="Pfam" id="PF00563">
    <property type="entry name" value="EAL"/>
    <property type="match status" value="1"/>
</dbReference>
<dbReference type="InterPro" id="IPR001633">
    <property type="entry name" value="EAL_dom"/>
</dbReference>
<dbReference type="InterPro" id="IPR052155">
    <property type="entry name" value="Biofilm_reg_signaling"/>
</dbReference>
<dbReference type="CDD" id="cd01949">
    <property type="entry name" value="GGDEF"/>
    <property type="match status" value="1"/>
</dbReference>
<accession>A0ABT7B2B9</accession>
<keyword evidence="2" id="KW-0812">Transmembrane</keyword>
<keyword evidence="8" id="KW-1185">Reference proteome</keyword>
<proteinExistence type="predicted"/>
<dbReference type="InterPro" id="IPR029016">
    <property type="entry name" value="GAF-like_dom_sf"/>
</dbReference>
<dbReference type="SMART" id="SM00052">
    <property type="entry name" value="EAL"/>
    <property type="match status" value="1"/>
</dbReference>
<feature type="domain" description="PAC" evidence="4">
    <location>
        <begin position="481"/>
        <end position="533"/>
    </location>
</feature>
<dbReference type="Pfam" id="PF00989">
    <property type="entry name" value="PAS"/>
    <property type="match status" value="1"/>
</dbReference>
<dbReference type="InterPro" id="IPR000160">
    <property type="entry name" value="GGDEF_dom"/>
</dbReference>
<dbReference type="CDD" id="cd00130">
    <property type="entry name" value="PAS"/>
    <property type="match status" value="2"/>
</dbReference>
<dbReference type="SUPFAM" id="SSF55785">
    <property type="entry name" value="PYP-like sensor domain (PAS domain)"/>
    <property type="match status" value="2"/>
</dbReference>
<dbReference type="CDD" id="cd01948">
    <property type="entry name" value="EAL"/>
    <property type="match status" value="1"/>
</dbReference>
<dbReference type="NCBIfam" id="TIGR00254">
    <property type="entry name" value="GGDEF"/>
    <property type="match status" value="1"/>
</dbReference>
<reference evidence="7 8" key="1">
    <citation type="submission" date="2023-01" db="EMBL/GenBank/DDBJ databases">
        <title>Novel diversity within Roseofilum (Cyanobacteria; Desertifilaceae) from marine benthic mats with descriptions of four novel species.</title>
        <authorList>
            <person name="Wang Y."/>
            <person name="Berthold D.E."/>
            <person name="Hu J."/>
            <person name="Lefler F.W."/>
            <person name="Laughinghouse H.D. IV."/>
        </authorList>
    </citation>
    <scope>NUCLEOTIDE SEQUENCE [LARGE SCALE GENOMIC DNA]</scope>
    <source>
        <strain evidence="7 8">BLCC-M114</strain>
    </source>
</reference>
<dbReference type="Pfam" id="PF00990">
    <property type="entry name" value="GGDEF"/>
    <property type="match status" value="1"/>
</dbReference>
<dbReference type="SMART" id="SM00091">
    <property type="entry name" value="PAS"/>
    <property type="match status" value="2"/>
</dbReference>
<dbReference type="NCBIfam" id="TIGR00229">
    <property type="entry name" value="sensory_box"/>
    <property type="match status" value="2"/>
</dbReference>
<feature type="region of interest" description="Disordered" evidence="1">
    <location>
        <begin position="39"/>
        <end position="67"/>
    </location>
</feature>
<dbReference type="Gene3D" id="3.30.70.270">
    <property type="match status" value="1"/>
</dbReference>
<feature type="domain" description="GGDEF" evidence="6">
    <location>
        <begin position="566"/>
        <end position="699"/>
    </location>
</feature>
<dbReference type="Gene3D" id="3.30.450.40">
    <property type="match status" value="1"/>
</dbReference>
<evidence type="ECO:0000256" key="1">
    <source>
        <dbReference type="SAM" id="MobiDB-lite"/>
    </source>
</evidence>
<dbReference type="SUPFAM" id="SSF55781">
    <property type="entry name" value="GAF domain-like"/>
    <property type="match status" value="1"/>
</dbReference>
<name>A0ABT7B2B9_9CYAN</name>
<dbReference type="Pfam" id="PF08447">
    <property type="entry name" value="PAS_3"/>
    <property type="match status" value="1"/>
</dbReference>
<gene>
    <name evidence="7" type="ORF">PMG25_04300</name>
</gene>
<dbReference type="SMART" id="SM00267">
    <property type="entry name" value="GGDEF"/>
    <property type="match status" value="1"/>
</dbReference>
<dbReference type="Proteomes" id="UP001235849">
    <property type="component" value="Unassembled WGS sequence"/>
</dbReference>
<evidence type="ECO:0000313" key="8">
    <source>
        <dbReference type="Proteomes" id="UP001235849"/>
    </source>
</evidence>
<feature type="domain" description="PAS" evidence="3">
    <location>
        <begin position="406"/>
        <end position="476"/>
    </location>
</feature>
<feature type="domain" description="EAL" evidence="5">
    <location>
        <begin position="708"/>
        <end position="971"/>
    </location>
</feature>
<evidence type="ECO:0000259" key="6">
    <source>
        <dbReference type="PROSITE" id="PS50887"/>
    </source>
</evidence>
<dbReference type="SUPFAM" id="SSF55073">
    <property type="entry name" value="Nucleotide cyclase"/>
    <property type="match status" value="1"/>
</dbReference>
<organism evidence="7 8">
    <name type="scientific">Roseofilum capinflatum BLCC-M114</name>
    <dbReference type="NCBI Taxonomy" id="3022440"/>
    <lineage>
        <taxon>Bacteria</taxon>
        <taxon>Bacillati</taxon>
        <taxon>Cyanobacteriota</taxon>
        <taxon>Cyanophyceae</taxon>
        <taxon>Desertifilales</taxon>
        <taxon>Desertifilaceae</taxon>
        <taxon>Roseofilum</taxon>
        <taxon>Roseofilum capinflatum</taxon>
    </lineage>
</organism>
<dbReference type="PROSITE" id="PS50113">
    <property type="entry name" value="PAC"/>
    <property type="match status" value="1"/>
</dbReference>
<comment type="caution">
    <text evidence="7">The sequence shown here is derived from an EMBL/GenBank/DDBJ whole genome shotgun (WGS) entry which is preliminary data.</text>
</comment>
<dbReference type="InterPro" id="IPR000700">
    <property type="entry name" value="PAS-assoc_C"/>
</dbReference>
<evidence type="ECO:0000259" key="5">
    <source>
        <dbReference type="PROSITE" id="PS50883"/>
    </source>
</evidence>
<dbReference type="InterPro" id="IPR029787">
    <property type="entry name" value="Nucleotide_cyclase"/>
</dbReference>
<sequence length="982" mass="111932">MADDKLNDVMFMSSMLRLLGIMAIASSISILTQATTVNSHEMDRRMTTGSNPSTQSSLPDNNSDRSQGRLIVSDHQGIPLLLASLGLSSIILIAKTLKKHKDPSQKNHQDFNHILWEANPAFFVAIGMDGKVQKFNQAMLDILGYSEEEVIGLDYLSHFVPEADRAALSPVFNHHCHSLEPTCHQNRILTKKGQEILVEWHGRSIINPETHTIEYFFGLGIDITDRQRRETEIHLLYQLTKTVSESKNFDQALSVTMELICETTGWDLAEAWIPSTQNLDLVCSPVWYQHSQINQENTEKNQRFREISKKITFAPNVGLPGRVWSSQKTEWIFDVSQESGELFLRNKIAAESGIKAGFGVPILANHYVLAVLVFFSRRSQEKDPKLMELVASMAMQLGSVFESKQAEAKYRSIFENSMEGIFQTTPEGKMIGANPALAKIYGYESAEDLIENMADVEHQLYVHPESRKEFRRLLQEHGFLSQFEAEIYRQDGSIIWISERARAVKDPHGKLLYYEGSVIDITERKQQEQKLRYYASHDSLTGLTNRAYFLKALAKANARYYENPNYRFAVLFIDLDGFKGINDSMGHWVGDLLLIAIAWTLRQCIHEDEMIARLGGDEFTILVENQDHLQDVINIANRIHENLKQPFKLGGHDVFMQASIGIAYNLPENQEVDDVLRNADIAMYRAKKKGKNCTVVFDWAMRQEAMERMQIETDLRLLLYPENKNYAPPGEFYVYYQPIVALGTGKIAGFESLIRWYHPQKGFISPAVFIPVAEESGLIGAIGEWVLLESCRQLKQWQTQFSDFSRLKISVNLSSRQLTPSLCDRIDRILAETDLPGRYLKLEITETAIMEDPESAIAIFQELKKRKIQLSIDDFGTGYCSLAYLHRFPIDTLKVDRSFVQKMTQWGENAEIVHTIIALAHSLGMETIAEGIETMPQMQQLRGLNCTFGQGYWFSKPLNAENATRLLKDKKRFLVNSNLHVL</sequence>
<dbReference type="SMART" id="SM00086">
    <property type="entry name" value="PAC"/>
    <property type="match status" value="2"/>
</dbReference>
<dbReference type="EMBL" id="JAQOSO010000017">
    <property type="protein sequence ID" value="MDJ1173307.1"/>
    <property type="molecule type" value="Genomic_DNA"/>
</dbReference>
<evidence type="ECO:0000259" key="3">
    <source>
        <dbReference type="PROSITE" id="PS50112"/>
    </source>
</evidence>
<evidence type="ECO:0000256" key="2">
    <source>
        <dbReference type="SAM" id="Phobius"/>
    </source>
</evidence>
<dbReference type="InterPro" id="IPR013655">
    <property type="entry name" value="PAS_fold_3"/>
</dbReference>
<dbReference type="SMART" id="SM00065">
    <property type="entry name" value="GAF"/>
    <property type="match status" value="1"/>
</dbReference>
<protein>
    <submittedName>
        <fullName evidence="7">EAL domain-containing protein</fullName>
    </submittedName>
</protein>
<dbReference type="Gene3D" id="3.30.450.20">
    <property type="entry name" value="PAS domain"/>
    <property type="match status" value="2"/>
</dbReference>
<dbReference type="InterPro" id="IPR035919">
    <property type="entry name" value="EAL_sf"/>
</dbReference>
<dbReference type="PROSITE" id="PS50112">
    <property type="entry name" value="PAS"/>
    <property type="match status" value="2"/>
</dbReference>
<dbReference type="InterPro" id="IPR013767">
    <property type="entry name" value="PAS_fold"/>
</dbReference>
<evidence type="ECO:0000259" key="4">
    <source>
        <dbReference type="PROSITE" id="PS50113"/>
    </source>
</evidence>
<keyword evidence="2" id="KW-1133">Transmembrane helix</keyword>
<dbReference type="InterPro" id="IPR000014">
    <property type="entry name" value="PAS"/>
</dbReference>
<dbReference type="PANTHER" id="PTHR44757:SF2">
    <property type="entry name" value="BIOFILM ARCHITECTURE MAINTENANCE PROTEIN MBAA"/>
    <property type="match status" value="1"/>
</dbReference>
<dbReference type="InterPro" id="IPR003018">
    <property type="entry name" value="GAF"/>
</dbReference>
<dbReference type="InterPro" id="IPR001610">
    <property type="entry name" value="PAC"/>
</dbReference>
<dbReference type="Pfam" id="PF01590">
    <property type="entry name" value="GAF"/>
    <property type="match status" value="1"/>
</dbReference>
<dbReference type="SUPFAM" id="SSF141868">
    <property type="entry name" value="EAL domain-like"/>
    <property type="match status" value="1"/>
</dbReference>
<dbReference type="InterPro" id="IPR043128">
    <property type="entry name" value="Rev_trsase/Diguanyl_cyclase"/>
</dbReference>
<feature type="compositionally biased region" description="Polar residues" evidence="1">
    <location>
        <begin position="47"/>
        <end position="61"/>
    </location>
</feature>
<dbReference type="PROSITE" id="PS50883">
    <property type="entry name" value="EAL"/>
    <property type="match status" value="1"/>
</dbReference>
<feature type="domain" description="PAS" evidence="3">
    <location>
        <begin position="107"/>
        <end position="168"/>
    </location>
</feature>
<dbReference type="InterPro" id="IPR035965">
    <property type="entry name" value="PAS-like_dom_sf"/>
</dbReference>